<comment type="caution">
    <text evidence="1">The sequence shown here is derived from an EMBL/GenBank/DDBJ whole genome shotgun (WGS) entry which is preliminary data.</text>
</comment>
<dbReference type="EMBL" id="JBHSNC010000010">
    <property type="protein sequence ID" value="MFC5528374.1"/>
    <property type="molecule type" value="Genomic_DNA"/>
</dbReference>
<dbReference type="Proteomes" id="UP001596108">
    <property type="component" value="Unassembled WGS sequence"/>
</dbReference>
<dbReference type="RefSeq" id="WP_378110207.1">
    <property type="nucleotide sequence ID" value="NZ_JBHSNC010000010.1"/>
</dbReference>
<evidence type="ECO:0000313" key="2">
    <source>
        <dbReference type="Proteomes" id="UP001596108"/>
    </source>
</evidence>
<accession>A0ABW0QTT2</accession>
<reference evidence="2" key="1">
    <citation type="journal article" date="2019" name="Int. J. Syst. Evol. Microbiol.">
        <title>The Global Catalogue of Microorganisms (GCM) 10K type strain sequencing project: providing services to taxonomists for standard genome sequencing and annotation.</title>
        <authorList>
            <consortium name="The Broad Institute Genomics Platform"/>
            <consortium name="The Broad Institute Genome Sequencing Center for Infectious Disease"/>
            <person name="Wu L."/>
            <person name="Ma J."/>
        </authorList>
    </citation>
    <scope>NUCLEOTIDE SEQUENCE [LARGE SCALE GENOMIC DNA]</scope>
    <source>
        <strain evidence="2">CGMCC 1.18578</strain>
    </source>
</reference>
<keyword evidence="2" id="KW-1185">Reference proteome</keyword>
<protein>
    <submittedName>
        <fullName evidence="1">Uncharacterized protein</fullName>
    </submittedName>
</protein>
<evidence type="ECO:0000313" key="1">
    <source>
        <dbReference type="EMBL" id="MFC5528374.1"/>
    </source>
</evidence>
<organism evidence="1 2">
    <name type="scientific">Cohnella yongneupensis</name>
    <dbReference type="NCBI Taxonomy" id="425006"/>
    <lineage>
        <taxon>Bacteria</taxon>
        <taxon>Bacillati</taxon>
        <taxon>Bacillota</taxon>
        <taxon>Bacilli</taxon>
        <taxon>Bacillales</taxon>
        <taxon>Paenibacillaceae</taxon>
        <taxon>Cohnella</taxon>
    </lineage>
</organism>
<gene>
    <name evidence="1" type="ORF">ACFPQ4_02775</name>
</gene>
<dbReference type="InterPro" id="IPR036568">
    <property type="entry name" value="GGCT-like_sf"/>
</dbReference>
<proteinExistence type="predicted"/>
<name>A0ABW0QTT2_9BACL</name>
<dbReference type="Gene3D" id="3.10.490.10">
    <property type="entry name" value="Gamma-glutamyl cyclotransferase-like"/>
    <property type="match status" value="1"/>
</dbReference>
<dbReference type="SUPFAM" id="SSF110857">
    <property type="entry name" value="Gamma-glutamyl cyclotransferase-like"/>
    <property type="match status" value="1"/>
</dbReference>
<sequence length="203" mass="23293">MSSILYASYNKNINTVEMKRKFNAHLVGKGYLEGFDLEFRGFPSITPSLGKRVPVAIWQLSGKSQTRLDYDEFMNIGDYTKEYLSIKLEAYTEQVIKDGIHRDEIKALVYISKESEPLAQLSLVDYNILFEAYQTHGFDPAILVRAALAANTQYEERERAKFEQHGKLMAELGLNEEEVQILYYNLIAKSLLNIKKVDSSSYL</sequence>